<name>A0AAV4VU32_9ARAC</name>
<accession>A0AAV4VU32</accession>
<dbReference type="AlphaFoldDB" id="A0AAV4VU32"/>
<evidence type="ECO:0000313" key="1">
    <source>
        <dbReference type="EMBL" id="GIY73766.1"/>
    </source>
</evidence>
<evidence type="ECO:0000313" key="2">
    <source>
        <dbReference type="Proteomes" id="UP001054837"/>
    </source>
</evidence>
<dbReference type="EMBL" id="BPLQ01013634">
    <property type="protein sequence ID" value="GIY73766.1"/>
    <property type="molecule type" value="Genomic_DNA"/>
</dbReference>
<reference evidence="1 2" key="1">
    <citation type="submission" date="2021-06" db="EMBL/GenBank/DDBJ databases">
        <title>Caerostris darwini draft genome.</title>
        <authorList>
            <person name="Kono N."/>
            <person name="Arakawa K."/>
        </authorList>
    </citation>
    <scope>NUCLEOTIDE SEQUENCE [LARGE SCALE GENOMIC DNA]</scope>
</reference>
<keyword evidence="2" id="KW-1185">Reference proteome</keyword>
<comment type="caution">
    <text evidence="1">The sequence shown here is derived from an EMBL/GenBank/DDBJ whole genome shotgun (WGS) entry which is preliminary data.</text>
</comment>
<gene>
    <name evidence="1" type="ORF">CDAR_464491</name>
</gene>
<dbReference type="Proteomes" id="UP001054837">
    <property type="component" value="Unassembled WGS sequence"/>
</dbReference>
<proteinExistence type="predicted"/>
<protein>
    <submittedName>
        <fullName evidence="1">Uncharacterized protein</fullName>
    </submittedName>
</protein>
<sequence>MVLWKEFLPDGVPLRTVIYDMIPVLQYVSTGTRSALSKESFLIDTDATVSSQQLVGEEATLYTRDLYFREKYKDLSSFGASGPAVLPRSHNFHLDDLFNEGNVVVRVDVYAFFLGSSLAYSSAFSFPVKPS</sequence>
<organism evidence="1 2">
    <name type="scientific">Caerostris darwini</name>
    <dbReference type="NCBI Taxonomy" id="1538125"/>
    <lineage>
        <taxon>Eukaryota</taxon>
        <taxon>Metazoa</taxon>
        <taxon>Ecdysozoa</taxon>
        <taxon>Arthropoda</taxon>
        <taxon>Chelicerata</taxon>
        <taxon>Arachnida</taxon>
        <taxon>Araneae</taxon>
        <taxon>Araneomorphae</taxon>
        <taxon>Entelegynae</taxon>
        <taxon>Araneoidea</taxon>
        <taxon>Araneidae</taxon>
        <taxon>Caerostris</taxon>
    </lineage>
</organism>